<name>A0AA97JYS7_EUBMA</name>
<evidence type="ECO:0000256" key="1">
    <source>
        <dbReference type="SAM" id="SignalP"/>
    </source>
</evidence>
<dbReference type="PANTHER" id="PTHR17463">
    <property type="entry name" value="SCRAPIE-RESPONSIVE PROTEIN 1 SCRG1"/>
    <property type="match status" value="1"/>
</dbReference>
<feature type="signal peptide" evidence="1">
    <location>
        <begin position="1"/>
        <end position="21"/>
    </location>
</feature>
<dbReference type="GeneID" id="129336522"/>
<dbReference type="PANTHER" id="PTHR17463:SF0">
    <property type="entry name" value="SCRAPIE-RESPONSIVE PROTEIN 1"/>
    <property type="match status" value="1"/>
</dbReference>
<keyword evidence="2" id="KW-1185">Reference proteome</keyword>
<dbReference type="CTD" id="11341"/>
<accession>A0AA97JYS7</accession>
<protein>
    <submittedName>
        <fullName evidence="3">Scrapie-responsive protein 1</fullName>
    </submittedName>
</protein>
<dbReference type="Proteomes" id="UP001190640">
    <property type="component" value="Chromosome 10"/>
</dbReference>
<evidence type="ECO:0000313" key="3">
    <source>
        <dbReference type="RefSeq" id="XP_054845624.1"/>
    </source>
</evidence>
<keyword evidence="1" id="KW-0732">Signal</keyword>
<dbReference type="GO" id="GO:0005794">
    <property type="term" value="C:Golgi apparatus"/>
    <property type="evidence" value="ECO:0007669"/>
    <property type="project" value="TreeGrafter"/>
</dbReference>
<reference evidence="3" key="1">
    <citation type="submission" date="2025-08" db="UniProtKB">
        <authorList>
            <consortium name="RefSeq"/>
        </authorList>
    </citation>
    <scope>IDENTIFICATION</scope>
    <source>
        <tissue evidence="3">Blood</tissue>
    </source>
</reference>
<dbReference type="RefSeq" id="XP_054845624.1">
    <property type="nucleotide sequence ID" value="XM_054989649.1"/>
</dbReference>
<organism evidence="2 3">
    <name type="scientific">Eublepharis macularius</name>
    <name type="common">Leopard gecko</name>
    <name type="synonym">Cyrtodactylus macularius</name>
    <dbReference type="NCBI Taxonomy" id="481883"/>
    <lineage>
        <taxon>Eukaryota</taxon>
        <taxon>Metazoa</taxon>
        <taxon>Chordata</taxon>
        <taxon>Craniata</taxon>
        <taxon>Vertebrata</taxon>
        <taxon>Euteleostomi</taxon>
        <taxon>Lepidosauria</taxon>
        <taxon>Squamata</taxon>
        <taxon>Bifurcata</taxon>
        <taxon>Gekkota</taxon>
        <taxon>Eublepharidae</taxon>
        <taxon>Eublepharinae</taxon>
        <taxon>Eublepharis</taxon>
    </lineage>
</organism>
<gene>
    <name evidence="3" type="primary">SCRG1</name>
</gene>
<dbReference type="KEGG" id="emc:129336522"/>
<evidence type="ECO:0000313" key="2">
    <source>
        <dbReference type="Proteomes" id="UP001190640"/>
    </source>
</evidence>
<dbReference type="Pfam" id="PF15224">
    <property type="entry name" value="SCRG1"/>
    <property type="match status" value="1"/>
</dbReference>
<dbReference type="InterPro" id="IPR028063">
    <property type="entry name" value="SCRG1"/>
</dbReference>
<proteinExistence type="predicted"/>
<sequence>MKMLSSLLFLSVLLCANFTLSRHLSCYREMLRNHNCHSISEGKASLQPIDGSLQDHFGEGKVCKMVCYCNFSELLCCPK</sequence>
<feature type="chain" id="PRO_5041711072" evidence="1">
    <location>
        <begin position="22"/>
        <end position="79"/>
    </location>
</feature>
<dbReference type="GO" id="GO:0044306">
    <property type="term" value="C:neuron projection terminus"/>
    <property type="evidence" value="ECO:0007669"/>
    <property type="project" value="TreeGrafter"/>
</dbReference>
<dbReference type="AlphaFoldDB" id="A0AA97JYS7"/>